<evidence type="ECO:0000259" key="2">
    <source>
        <dbReference type="PROSITE" id="PS00022"/>
    </source>
</evidence>
<dbReference type="PROSITE" id="PS01248">
    <property type="entry name" value="EGF_LAM_1"/>
    <property type="match status" value="1"/>
</dbReference>
<dbReference type="PANTHER" id="PTHR24043">
    <property type="entry name" value="SCAVENGER RECEPTOR CLASS F"/>
    <property type="match status" value="1"/>
</dbReference>
<dbReference type="Proteomes" id="UP001164746">
    <property type="component" value="Chromosome 10"/>
</dbReference>
<dbReference type="InterPro" id="IPR042635">
    <property type="entry name" value="MEGF10/SREC1/2-like"/>
</dbReference>
<name>A0ABY7F461_MYAAR</name>
<dbReference type="PANTHER" id="PTHR24043:SF8">
    <property type="entry name" value="EGF-LIKE DOMAIN-CONTAINING PROTEIN"/>
    <property type="match status" value="1"/>
</dbReference>
<dbReference type="InterPro" id="IPR000742">
    <property type="entry name" value="EGF"/>
</dbReference>
<dbReference type="PROSITE" id="PS00022">
    <property type="entry name" value="EGF_1"/>
    <property type="match status" value="2"/>
</dbReference>
<sequence>MDIGVVSVKTNAGTLIVPYVKAIEDRAAKSVKLAIMATIVEICVVVSVKRVNSGQVVQNVIPDIMMPIVSMIVDITVGNAISSPAVLDADPDISFKMCQGCIDGYFLHQELCEKCPDYCITCVNSTKCTSCADGRFGNTCQFKCTNNCVHGNCVSTNGTCDCNAYYIGETCDQCVAGYFGNECKQKCSTGCSDTCSEADGSCTCKSGWTGGKCETCDDKHYGEMCEQICPKWCKTCENESHCSSCNDGYFGVSCQISCPNGCKGNICKKKTWVVFIMQTWVFRRTL</sequence>
<dbReference type="CDD" id="cd00055">
    <property type="entry name" value="EGF_Lam"/>
    <property type="match status" value="1"/>
</dbReference>
<dbReference type="EMBL" id="CP111021">
    <property type="protein sequence ID" value="WAR15841.1"/>
    <property type="molecule type" value="Genomic_DNA"/>
</dbReference>
<evidence type="ECO:0000313" key="5">
    <source>
        <dbReference type="Proteomes" id="UP001164746"/>
    </source>
</evidence>
<keyword evidence="1" id="KW-0245">EGF-like domain</keyword>
<reference evidence="4" key="1">
    <citation type="submission" date="2022-11" db="EMBL/GenBank/DDBJ databases">
        <title>Centuries of genome instability and evolution in soft-shell clam transmissible cancer (bioRxiv).</title>
        <authorList>
            <person name="Hart S.F.M."/>
            <person name="Yonemitsu M.A."/>
            <person name="Giersch R.M."/>
            <person name="Beal B.F."/>
            <person name="Arriagada G."/>
            <person name="Davis B.W."/>
            <person name="Ostrander E.A."/>
            <person name="Goff S.P."/>
            <person name="Metzger M.J."/>
        </authorList>
    </citation>
    <scope>NUCLEOTIDE SEQUENCE</scope>
    <source>
        <strain evidence="4">MELC-2E11</strain>
        <tissue evidence="4">Siphon/mantle</tissue>
    </source>
</reference>
<feature type="domain" description="EGF-like" evidence="2">
    <location>
        <begin position="160"/>
        <end position="171"/>
    </location>
</feature>
<accession>A0ABY7F461</accession>
<dbReference type="SMART" id="SM00261">
    <property type="entry name" value="FU"/>
    <property type="match status" value="3"/>
</dbReference>
<protein>
    <submittedName>
        <fullName evidence="4">TIE1-like protein</fullName>
    </submittedName>
</protein>
<evidence type="ECO:0000259" key="3">
    <source>
        <dbReference type="PROSITE" id="PS01248"/>
    </source>
</evidence>
<dbReference type="SMART" id="SM00181">
    <property type="entry name" value="EGF"/>
    <property type="match status" value="3"/>
</dbReference>
<dbReference type="PRINTS" id="PR00011">
    <property type="entry name" value="EGFLAMININ"/>
</dbReference>
<dbReference type="InterPro" id="IPR006212">
    <property type="entry name" value="Furin_repeat"/>
</dbReference>
<dbReference type="InterPro" id="IPR009030">
    <property type="entry name" value="Growth_fac_rcpt_cys_sf"/>
</dbReference>
<evidence type="ECO:0000313" key="4">
    <source>
        <dbReference type="EMBL" id="WAR15841.1"/>
    </source>
</evidence>
<organism evidence="4 5">
    <name type="scientific">Mya arenaria</name>
    <name type="common">Soft-shell clam</name>
    <dbReference type="NCBI Taxonomy" id="6604"/>
    <lineage>
        <taxon>Eukaryota</taxon>
        <taxon>Metazoa</taxon>
        <taxon>Spiralia</taxon>
        <taxon>Lophotrochozoa</taxon>
        <taxon>Mollusca</taxon>
        <taxon>Bivalvia</taxon>
        <taxon>Autobranchia</taxon>
        <taxon>Heteroconchia</taxon>
        <taxon>Euheterodonta</taxon>
        <taxon>Imparidentia</taxon>
        <taxon>Neoheterodontei</taxon>
        <taxon>Myida</taxon>
        <taxon>Myoidea</taxon>
        <taxon>Myidae</taxon>
        <taxon>Mya</taxon>
    </lineage>
</organism>
<dbReference type="SUPFAM" id="SSF57184">
    <property type="entry name" value="Growth factor receptor domain"/>
    <property type="match status" value="1"/>
</dbReference>
<gene>
    <name evidence="4" type="ORF">MAR_030435</name>
</gene>
<keyword evidence="5" id="KW-1185">Reference proteome</keyword>
<proteinExistence type="predicted"/>
<feature type="domain" description="Laminin EGF-like" evidence="3">
    <location>
        <begin position="202"/>
        <end position="236"/>
    </location>
</feature>
<dbReference type="InterPro" id="IPR002049">
    <property type="entry name" value="LE_dom"/>
</dbReference>
<feature type="domain" description="EGF-like" evidence="2">
    <location>
        <begin position="202"/>
        <end position="213"/>
    </location>
</feature>
<dbReference type="Gene3D" id="2.170.300.10">
    <property type="entry name" value="Tie2 ligand-binding domain superfamily"/>
    <property type="match status" value="1"/>
</dbReference>
<evidence type="ECO:0000256" key="1">
    <source>
        <dbReference type="ARBA" id="ARBA00022536"/>
    </source>
</evidence>